<dbReference type="InterPro" id="IPR002372">
    <property type="entry name" value="PQQ_rpt_dom"/>
</dbReference>
<feature type="non-terminal residue" evidence="2">
    <location>
        <position position="207"/>
    </location>
</feature>
<name>A0A382N5E3_9ZZZZ</name>
<dbReference type="SUPFAM" id="SSF50998">
    <property type="entry name" value="Quinoprotein alcohol dehydrogenase-like"/>
    <property type="match status" value="1"/>
</dbReference>
<dbReference type="Pfam" id="PF01011">
    <property type="entry name" value="PQQ"/>
    <property type="match status" value="1"/>
</dbReference>
<dbReference type="InterPro" id="IPR011047">
    <property type="entry name" value="Quinoprotein_ADH-like_sf"/>
</dbReference>
<sequence>VLFDVTHNGETIKGVGAAGKNCLLYLWHRETGEPINPMVETLVPTDTNVPGEVVYPTQPIPHNARGVPMTPFCATYLDLDDPELQKQARQMYTPYSTDEHYIVAHGGSSFGSPAFSPRTGLLYVTGKNAGVSLLVKPLGDSLKLGEGGGHQKNFTEIDRIPSYPPTTTLTAYEPATGADAWQQVLPAVTFGASSGSVATAGDLIFQG</sequence>
<dbReference type="AlphaFoldDB" id="A0A382N5E3"/>
<dbReference type="EMBL" id="UINC01097362">
    <property type="protein sequence ID" value="SVC55002.1"/>
    <property type="molecule type" value="Genomic_DNA"/>
</dbReference>
<reference evidence="2" key="1">
    <citation type="submission" date="2018-05" db="EMBL/GenBank/DDBJ databases">
        <authorList>
            <person name="Lanie J.A."/>
            <person name="Ng W.-L."/>
            <person name="Kazmierczak K.M."/>
            <person name="Andrzejewski T.M."/>
            <person name="Davidsen T.M."/>
            <person name="Wayne K.J."/>
            <person name="Tettelin H."/>
            <person name="Glass J.I."/>
            <person name="Rusch D."/>
            <person name="Podicherti R."/>
            <person name="Tsui H.-C.T."/>
            <person name="Winkler M.E."/>
        </authorList>
    </citation>
    <scope>NUCLEOTIDE SEQUENCE</scope>
</reference>
<feature type="domain" description="Pyrrolo-quinoline quinone repeat" evidence="1">
    <location>
        <begin position="1"/>
        <end position="139"/>
    </location>
</feature>
<dbReference type="Gene3D" id="2.140.10.10">
    <property type="entry name" value="Quinoprotein alcohol dehydrogenase-like superfamily"/>
    <property type="match status" value="1"/>
</dbReference>
<feature type="non-terminal residue" evidence="2">
    <location>
        <position position="1"/>
    </location>
</feature>
<organism evidence="2">
    <name type="scientific">marine metagenome</name>
    <dbReference type="NCBI Taxonomy" id="408172"/>
    <lineage>
        <taxon>unclassified sequences</taxon>
        <taxon>metagenomes</taxon>
        <taxon>ecological metagenomes</taxon>
    </lineage>
</organism>
<gene>
    <name evidence="2" type="ORF">METZ01_LOCUS307856</name>
</gene>
<protein>
    <recommendedName>
        <fullName evidence="1">Pyrrolo-quinoline quinone repeat domain-containing protein</fullName>
    </recommendedName>
</protein>
<evidence type="ECO:0000313" key="2">
    <source>
        <dbReference type="EMBL" id="SVC55002.1"/>
    </source>
</evidence>
<proteinExistence type="predicted"/>
<evidence type="ECO:0000259" key="1">
    <source>
        <dbReference type="Pfam" id="PF01011"/>
    </source>
</evidence>
<accession>A0A382N5E3</accession>